<feature type="compositionally biased region" description="Basic and acidic residues" evidence="1">
    <location>
        <begin position="263"/>
        <end position="274"/>
    </location>
</feature>
<accession>A0A9P6VJ36</accession>
<feature type="region of interest" description="Disordered" evidence="1">
    <location>
        <begin position="219"/>
        <end position="274"/>
    </location>
</feature>
<keyword evidence="3" id="KW-1185">Reference proteome</keyword>
<dbReference type="AlphaFoldDB" id="A0A9P6VJ36"/>
<dbReference type="InterPro" id="IPR044852">
    <property type="entry name" value="WBP2-like"/>
</dbReference>
<proteinExistence type="predicted"/>
<reference evidence="2" key="1">
    <citation type="submission" date="2019-07" db="EMBL/GenBank/DDBJ databases">
        <title>Hyphodiscus hymeniophilus genome sequencing and assembly.</title>
        <authorList>
            <person name="Kramer G."/>
            <person name="Nodwell J."/>
        </authorList>
    </citation>
    <scope>NUCLEOTIDE SEQUENCE</scope>
    <source>
        <strain evidence="2">ATCC 34498</strain>
    </source>
</reference>
<dbReference type="GO" id="GO:0005634">
    <property type="term" value="C:nucleus"/>
    <property type="evidence" value="ECO:0007669"/>
    <property type="project" value="TreeGrafter"/>
</dbReference>
<evidence type="ECO:0000256" key="1">
    <source>
        <dbReference type="SAM" id="MobiDB-lite"/>
    </source>
</evidence>
<name>A0A9P6VJ36_9HELO</name>
<evidence type="ECO:0000313" key="2">
    <source>
        <dbReference type="EMBL" id="KAG0648902.1"/>
    </source>
</evidence>
<dbReference type="CDD" id="cd13214">
    <property type="entry name" value="PH-GRAM_WBP2"/>
    <property type="match status" value="1"/>
</dbReference>
<dbReference type="PANTHER" id="PTHR31606">
    <property type="entry name" value="WW DOMAIN BINDING PROTEIN 2, ISOFORM E"/>
    <property type="match status" value="1"/>
</dbReference>
<dbReference type="SUPFAM" id="SSF50729">
    <property type="entry name" value="PH domain-like"/>
    <property type="match status" value="1"/>
</dbReference>
<comment type="caution">
    <text evidence="2">The sequence shown here is derived from an EMBL/GenBank/DDBJ whole genome shotgun (WGS) entry which is preliminary data.</text>
</comment>
<protein>
    <submittedName>
        <fullName evidence="2">Stress-induced</fullName>
    </submittedName>
</protein>
<organism evidence="2 3">
    <name type="scientific">Hyphodiscus hymeniophilus</name>
    <dbReference type="NCBI Taxonomy" id="353542"/>
    <lineage>
        <taxon>Eukaryota</taxon>
        <taxon>Fungi</taxon>
        <taxon>Dikarya</taxon>
        <taxon>Ascomycota</taxon>
        <taxon>Pezizomycotina</taxon>
        <taxon>Leotiomycetes</taxon>
        <taxon>Helotiales</taxon>
        <taxon>Hyphodiscaceae</taxon>
        <taxon>Hyphodiscus</taxon>
    </lineage>
</organism>
<dbReference type="GO" id="GO:0003713">
    <property type="term" value="F:transcription coactivator activity"/>
    <property type="evidence" value="ECO:0007669"/>
    <property type="project" value="InterPro"/>
</dbReference>
<dbReference type="OrthoDB" id="1259151at2759"/>
<dbReference type="PANTHER" id="PTHR31606:SF1">
    <property type="entry name" value="WW DOMAIN BINDING PROTEIN 2, ISOFORM E"/>
    <property type="match status" value="1"/>
</dbReference>
<dbReference type="EMBL" id="VNKQ01000009">
    <property type="protein sequence ID" value="KAG0648902.1"/>
    <property type="molecule type" value="Genomic_DNA"/>
</dbReference>
<dbReference type="GO" id="GO:0031490">
    <property type="term" value="F:chromatin DNA binding"/>
    <property type="evidence" value="ECO:0007669"/>
    <property type="project" value="TreeGrafter"/>
</dbReference>
<dbReference type="Proteomes" id="UP000785200">
    <property type="component" value="Unassembled WGS sequence"/>
</dbReference>
<evidence type="ECO:0000313" key="3">
    <source>
        <dbReference type="Proteomes" id="UP000785200"/>
    </source>
</evidence>
<sequence>MYQFHQEQHVYSLQLAQQTKLNASNSWVMTAPGQEGFVKLPNEKTLYISPPRTSLEISSPKTSGTEPFAAKSDAGNVYITNQRIVYLPNSPTPELQSFSSPILRLQDAYVRAPFFGANYWTASCKPVADGGIPASCPLVELRLTFREGGAFDFHTIFEQIKERLYQAYTVARESGQRGDNVDLANVHLEQLPAYEPVREVEEEEERVILSPVPLRPAERRDSGLVDVRSVDEEESPKPADNIAPDEPPPGYEETQAQAVGAELEQRLRAESERQ</sequence>
<gene>
    <name evidence="2" type="ORF">D0Z07_4618</name>
</gene>